<evidence type="ECO:0000256" key="1">
    <source>
        <dbReference type="SAM" id="SignalP"/>
    </source>
</evidence>
<feature type="signal peptide" evidence="1">
    <location>
        <begin position="1"/>
        <end position="25"/>
    </location>
</feature>
<dbReference type="Proteomes" id="UP000076234">
    <property type="component" value="Chromosome"/>
</dbReference>
<evidence type="ECO:0000313" key="2">
    <source>
        <dbReference type="EMBL" id="AMU94710.1"/>
    </source>
</evidence>
<feature type="chain" id="PRO_5007502268" evidence="1">
    <location>
        <begin position="26"/>
        <end position="85"/>
    </location>
</feature>
<name>A0A142VY22_9SPHN</name>
<dbReference type="STRING" id="1219058.AOA14_08870"/>
<dbReference type="RefSeq" id="WP_062901522.1">
    <property type="nucleotide sequence ID" value="NZ_CP013342.1"/>
</dbReference>
<reference evidence="3" key="1">
    <citation type="submission" date="2015-11" db="EMBL/GenBank/DDBJ databases">
        <title>Complete genome sequence of a polyethylene glycol-degrading strain Sphingopyxis terrae strain 203-1 (NBRC 15098).</title>
        <authorList>
            <person name="Yoshiyuki O."/>
            <person name="Shouta N."/>
            <person name="Nagata Y."/>
            <person name="Numata M."/>
            <person name="Tsuchikane K."/>
            <person name="Hosoyama A."/>
            <person name="Yamazoe A."/>
            <person name="Tsuda M."/>
            <person name="Fujita N."/>
            <person name="Kawai F."/>
        </authorList>
    </citation>
    <scope>NUCLEOTIDE SEQUENCE [LARGE SCALE GENOMIC DNA]</scope>
    <source>
        <strain evidence="3">203-1</strain>
    </source>
</reference>
<sequence>MPHRFRAILHLLALLAAFGFTEARAAELPLLDLQAEKDAPSLTPYVRYARNLGDPAAIGLDRLLGSPLVPIRGQATHFGPPGTRP</sequence>
<accession>A0A142VY22</accession>
<protein>
    <submittedName>
        <fullName evidence="2">Uncharacterized protein</fullName>
    </submittedName>
</protein>
<dbReference type="EMBL" id="CP013342">
    <property type="protein sequence ID" value="AMU94710.1"/>
    <property type="molecule type" value="Genomic_DNA"/>
</dbReference>
<dbReference type="KEGG" id="ster:AOA14_08870"/>
<dbReference type="AlphaFoldDB" id="A0A142VY22"/>
<keyword evidence="1" id="KW-0732">Signal</keyword>
<evidence type="ECO:0000313" key="3">
    <source>
        <dbReference type="Proteomes" id="UP000076234"/>
    </source>
</evidence>
<reference evidence="2 3" key="2">
    <citation type="journal article" date="2016" name="Genome Announc.">
        <title>Complete Genome Sequence of Sphingopyxis terrae Strain 203-1 (NBRC 111660), a Polyethylene Glycol Degrader.</title>
        <authorList>
            <person name="Ohtsubo Y."/>
            <person name="Nonoyama S."/>
            <person name="Nagata Y."/>
            <person name="Numata M."/>
            <person name="Tsuchikane K."/>
            <person name="Hosoyama A."/>
            <person name="Yamazoe A."/>
            <person name="Tsuda M."/>
            <person name="Fujita N."/>
            <person name="Kawai F."/>
        </authorList>
    </citation>
    <scope>NUCLEOTIDE SEQUENCE [LARGE SCALE GENOMIC DNA]</scope>
    <source>
        <strain evidence="2 3">203-1</strain>
    </source>
</reference>
<organism evidence="2 3">
    <name type="scientific">Sphingopyxis terrae subsp. terrae NBRC 15098</name>
    <dbReference type="NCBI Taxonomy" id="1219058"/>
    <lineage>
        <taxon>Bacteria</taxon>
        <taxon>Pseudomonadati</taxon>
        <taxon>Pseudomonadota</taxon>
        <taxon>Alphaproteobacteria</taxon>
        <taxon>Sphingomonadales</taxon>
        <taxon>Sphingomonadaceae</taxon>
        <taxon>Sphingopyxis</taxon>
    </lineage>
</organism>
<proteinExistence type="predicted"/>
<gene>
    <name evidence="2" type="ORF">AOA14_08870</name>
</gene>